<accession>A0A2D1TZ97</accession>
<organism evidence="2 5">
    <name type="scientific">Collinsella aerofaciens</name>
    <dbReference type="NCBI Taxonomy" id="74426"/>
    <lineage>
        <taxon>Bacteria</taxon>
        <taxon>Bacillati</taxon>
        <taxon>Actinomycetota</taxon>
        <taxon>Coriobacteriia</taxon>
        <taxon>Coriobacteriales</taxon>
        <taxon>Coriobacteriaceae</taxon>
        <taxon>Collinsella</taxon>
    </lineage>
</organism>
<evidence type="ECO:0000313" key="4">
    <source>
        <dbReference type="EMBL" id="MZJ39074.1"/>
    </source>
</evidence>
<evidence type="ECO:0000313" key="3">
    <source>
        <dbReference type="EMBL" id="MDB1839255.1"/>
    </source>
</evidence>
<protein>
    <submittedName>
        <fullName evidence="2">Uncharacterized protein</fullName>
    </submittedName>
</protein>
<feature type="transmembrane region" description="Helical" evidence="1">
    <location>
        <begin position="41"/>
        <end position="59"/>
    </location>
</feature>
<name>A0A2D1TZ97_9ACTN</name>
<dbReference type="AlphaFoldDB" id="A0A2D1TZ97"/>
<dbReference type="EMBL" id="WWSR01000004">
    <property type="protein sequence ID" value="MZJ39074.1"/>
    <property type="molecule type" value="Genomic_DNA"/>
</dbReference>
<dbReference type="EMBL" id="JAQLEC010000021">
    <property type="protein sequence ID" value="MDB1839255.1"/>
    <property type="molecule type" value="Genomic_DNA"/>
</dbReference>
<reference evidence="4 6" key="2">
    <citation type="journal article" date="2019" name="Nat. Med.">
        <title>A library of human gut bacterial isolates paired with longitudinal multiomics data enables mechanistic microbiome research.</title>
        <authorList>
            <person name="Poyet M."/>
            <person name="Groussin M."/>
            <person name="Gibbons S.M."/>
            <person name="Avila-Pacheco J."/>
            <person name="Jiang X."/>
            <person name="Kearney S.M."/>
            <person name="Perrotta A.R."/>
            <person name="Berdy B."/>
            <person name="Zhao S."/>
            <person name="Lieberman T.D."/>
            <person name="Swanson P.K."/>
            <person name="Smith M."/>
            <person name="Roesemann S."/>
            <person name="Alexander J.E."/>
            <person name="Rich S.A."/>
            <person name="Livny J."/>
            <person name="Vlamakis H."/>
            <person name="Clish C."/>
            <person name="Bullock K."/>
            <person name="Deik A."/>
            <person name="Scott J."/>
            <person name="Pierce K.A."/>
            <person name="Xavier R.J."/>
            <person name="Alm E.J."/>
        </authorList>
    </citation>
    <scope>NUCLEOTIDE SEQUENCE [LARGE SCALE GENOMIC DNA]</scope>
    <source>
        <strain evidence="4 6">BIOML-A20</strain>
    </source>
</reference>
<evidence type="ECO:0000313" key="5">
    <source>
        <dbReference type="Proteomes" id="UP000225608"/>
    </source>
</evidence>
<gene>
    <name evidence="2" type="ORF">CSV91_09065</name>
    <name evidence="4" type="ORF">GT464_03765</name>
    <name evidence="3" type="ORF">PMW86_06595</name>
</gene>
<dbReference type="EMBL" id="CP024160">
    <property type="protein sequence ID" value="ATP54667.1"/>
    <property type="molecule type" value="Genomic_DNA"/>
</dbReference>
<keyword evidence="1" id="KW-0812">Transmembrane</keyword>
<keyword evidence="1" id="KW-1133">Transmembrane helix</keyword>
<keyword evidence="1" id="KW-0472">Membrane</keyword>
<sequence>MNTMTDVAGKVWSWAVCQSIRARQHAGELLQEESAQGTTEYAILVGVLVVIAIIAIVAFKGKVQDLWNAISEGINSL</sequence>
<evidence type="ECO:0000256" key="1">
    <source>
        <dbReference type="SAM" id="Phobius"/>
    </source>
</evidence>
<reference evidence="3" key="3">
    <citation type="submission" date="2023-01" db="EMBL/GenBank/DDBJ databases">
        <title>Human gut microbiome strain richness.</title>
        <authorList>
            <person name="Chen-Liaw A."/>
        </authorList>
    </citation>
    <scope>NUCLEOTIDE SEQUENCE</scope>
    <source>
        <strain evidence="3">D54st1_D6_D54t1_190329</strain>
    </source>
</reference>
<evidence type="ECO:0000313" key="2">
    <source>
        <dbReference type="EMBL" id="ATP54667.1"/>
    </source>
</evidence>
<dbReference type="Proteomes" id="UP000469380">
    <property type="component" value="Unassembled WGS sequence"/>
</dbReference>
<proteinExistence type="predicted"/>
<dbReference type="RefSeq" id="WP_006235091.1">
    <property type="nucleotide sequence ID" value="NZ_CABKPD010000019.1"/>
</dbReference>
<dbReference type="KEGG" id="caer:CSV91_09065"/>
<dbReference type="Proteomes" id="UP001212741">
    <property type="component" value="Unassembled WGS sequence"/>
</dbReference>
<evidence type="ECO:0000313" key="6">
    <source>
        <dbReference type="Proteomes" id="UP000469380"/>
    </source>
</evidence>
<dbReference type="Proteomes" id="UP000225608">
    <property type="component" value="Chromosome"/>
</dbReference>
<dbReference type="GeneID" id="92850597"/>
<reference evidence="2 5" key="1">
    <citation type="submission" date="2017-10" db="EMBL/GenBank/DDBJ databases">
        <title>Complete genome sequence of Collinsella aerofaciens isolated from the gut of a healthy adult Indian.</title>
        <authorList>
            <person name="Bag S."/>
            <person name="Ghosh T.S."/>
            <person name="Das B."/>
        </authorList>
    </citation>
    <scope>NUCLEOTIDE SEQUENCE [LARGE SCALE GENOMIC DNA]</scope>
    <source>
        <strain evidence="2">Indica</strain>
        <strain evidence="5">indica</strain>
    </source>
</reference>